<dbReference type="AlphaFoldDB" id="A0A934W3U1"/>
<gene>
    <name evidence="2" type="ORF">IV501_08130</name>
</gene>
<reference evidence="2" key="1">
    <citation type="submission" date="2021-01" db="EMBL/GenBank/DDBJ databases">
        <title>Lacisediminihabitans sp. nov. strain G11-30, isolated from Antarctic Soil.</title>
        <authorList>
            <person name="Li J."/>
        </authorList>
    </citation>
    <scope>NUCLEOTIDE SEQUENCE</scope>
    <source>
        <strain evidence="2">G11-30</strain>
    </source>
</reference>
<evidence type="ECO:0000313" key="3">
    <source>
        <dbReference type="Proteomes" id="UP000636458"/>
    </source>
</evidence>
<dbReference type="InterPro" id="IPR025159">
    <property type="entry name" value="AbiEi_N"/>
</dbReference>
<accession>A0A934W3U1</accession>
<organism evidence="2 3">
    <name type="scientific">Lacisediminihabitans changchengi</name>
    <dbReference type="NCBI Taxonomy" id="2787634"/>
    <lineage>
        <taxon>Bacteria</taxon>
        <taxon>Bacillati</taxon>
        <taxon>Actinomycetota</taxon>
        <taxon>Actinomycetes</taxon>
        <taxon>Micrococcales</taxon>
        <taxon>Microbacteriaceae</taxon>
        <taxon>Lacisediminihabitans</taxon>
    </lineage>
</organism>
<proteinExistence type="predicted"/>
<name>A0A934W3U1_9MICO</name>
<keyword evidence="3" id="KW-1185">Reference proteome</keyword>
<evidence type="ECO:0000259" key="1">
    <source>
        <dbReference type="Pfam" id="PF13338"/>
    </source>
</evidence>
<dbReference type="Proteomes" id="UP000636458">
    <property type="component" value="Unassembled WGS sequence"/>
</dbReference>
<sequence length="79" mass="8755">MNAVDEIIRDLGGVATAAELRERGHPAWELRMLLDYGRLVRVRKGWYATTSTPIELVRAWRVGGRLACVSAPGGHELRG</sequence>
<dbReference type="EMBL" id="JAEPES010000002">
    <property type="protein sequence ID" value="MBK4347599.1"/>
    <property type="molecule type" value="Genomic_DNA"/>
</dbReference>
<dbReference type="RefSeq" id="WP_200556005.1">
    <property type="nucleotide sequence ID" value="NZ_JAEPES010000002.1"/>
</dbReference>
<evidence type="ECO:0000313" key="2">
    <source>
        <dbReference type="EMBL" id="MBK4347599.1"/>
    </source>
</evidence>
<protein>
    <submittedName>
        <fullName evidence="2">Type IV toxin-antitoxin system AbiEi family antitoxin domain-containing protein</fullName>
    </submittedName>
</protein>
<feature type="domain" description="AbiEi antitoxin N-terminal" evidence="1">
    <location>
        <begin position="3"/>
        <end position="48"/>
    </location>
</feature>
<comment type="caution">
    <text evidence="2">The sequence shown here is derived from an EMBL/GenBank/DDBJ whole genome shotgun (WGS) entry which is preliminary data.</text>
</comment>
<dbReference type="Pfam" id="PF13338">
    <property type="entry name" value="AbiEi_4"/>
    <property type="match status" value="1"/>
</dbReference>